<sequence>MEQHTNHHSKYDLAFCEIFNSKIHGKNSNSSKNIESHFLVFRTLCINEFYTITQFIPISDFICTIRDEYITNNYSQHLHPVIRNYNEILIKKHYISLEIIECVELEGGEQVAIYKTFWLRTFQRKWKRYCESKKKRLAALLQPYGLFMREIGITLQHSRPLLVSNLKFYNSHQ</sequence>
<dbReference type="EMBL" id="MN740075">
    <property type="protein sequence ID" value="QHT86723.1"/>
    <property type="molecule type" value="Genomic_DNA"/>
</dbReference>
<evidence type="ECO:0000313" key="1">
    <source>
        <dbReference type="EMBL" id="QHT86723.1"/>
    </source>
</evidence>
<name>A0A6C0I3K2_9ZZZZ</name>
<reference evidence="1" key="1">
    <citation type="journal article" date="2020" name="Nature">
        <title>Giant virus diversity and host interactions through global metagenomics.</title>
        <authorList>
            <person name="Schulz F."/>
            <person name="Roux S."/>
            <person name="Paez-Espino D."/>
            <person name="Jungbluth S."/>
            <person name="Walsh D.A."/>
            <person name="Denef V.J."/>
            <person name="McMahon K.D."/>
            <person name="Konstantinidis K.T."/>
            <person name="Eloe-Fadrosh E.A."/>
            <person name="Kyrpides N.C."/>
            <person name="Woyke T."/>
        </authorList>
    </citation>
    <scope>NUCLEOTIDE SEQUENCE</scope>
    <source>
        <strain evidence="1">GVMAG-M-3300023184-18</strain>
    </source>
</reference>
<organism evidence="1">
    <name type="scientific">viral metagenome</name>
    <dbReference type="NCBI Taxonomy" id="1070528"/>
    <lineage>
        <taxon>unclassified sequences</taxon>
        <taxon>metagenomes</taxon>
        <taxon>organismal metagenomes</taxon>
    </lineage>
</organism>
<proteinExistence type="predicted"/>
<dbReference type="AlphaFoldDB" id="A0A6C0I3K2"/>
<accession>A0A6C0I3K2</accession>
<protein>
    <submittedName>
        <fullName evidence="1">Uncharacterized protein</fullName>
    </submittedName>
</protein>